<dbReference type="Gene3D" id="1.20.920.10">
    <property type="entry name" value="Bromodomain-like"/>
    <property type="match status" value="2"/>
</dbReference>
<evidence type="ECO:0000259" key="11">
    <source>
        <dbReference type="PROSITE" id="PS51038"/>
    </source>
</evidence>
<keyword evidence="4" id="KW-0805">Transcription regulation</keyword>
<protein>
    <submittedName>
        <fullName evidence="12">Uncharacterized protein</fullName>
    </submittedName>
</protein>
<keyword evidence="6" id="KW-0804">Transcription</keyword>
<organism evidence="12 13">
    <name type="scientific">Candidozyma auris</name>
    <name type="common">Yeast</name>
    <name type="synonym">Candida auris</name>
    <dbReference type="NCBI Taxonomy" id="498019"/>
    <lineage>
        <taxon>Eukaryota</taxon>
        <taxon>Fungi</taxon>
        <taxon>Dikarya</taxon>
        <taxon>Ascomycota</taxon>
        <taxon>Saccharomycotina</taxon>
        <taxon>Pichiomycetes</taxon>
        <taxon>Metschnikowiaceae</taxon>
        <taxon>Candidozyma</taxon>
    </lineage>
</organism>
<feature type="domain" description="Bromo" evidence="10">
    <location>
        <begin position="217"/>
        <end position="286"/>
    </location>
</feature>
<dbReference type="InterPro" id="IPR018359">
    <property type="entry name" value="Bromodomain_CS"/>
</dbReference>
<evidence type="ECO:0000313" key="12">
    <source>
        <dbReference type="EMBL" id="KND96382.1"/>
    </source>
</evidence>
<dbReference type="PANTHER" id="PTHR16062:SF21">
    <property type="entry name" value="CHROMATIN STRUCTURE-REMODELING COMPLEX SUBUNIT RSC1-RELATED"/>
    <property type="match status" value="1"/>
</dbReference>
<sequence length="740" mass="82968">MSEREIKKLATRLNGFIELVYLLKNNAGASIANDFHKLPPRTGTDYYKVITRPISLHIIARQVKRLAYRDAQEFVRDLAQITWNARHYNEPGSQIYENALILDNLIKDTVIPKLSSDKNLALLTNVHYPDLGPLDDYDHLAMDGEGNSALPFMKNEDYDDDEHSSSYHSHSKSSSQALKAAEGGVRRGRPPIIDKPYESRIKSILKNFKRIRHPDDENLILTSHFERLPDKSTPGYYNIVAHPISLHEIRTKVRSRKYHDVQQFLDDLNLMIGNAKLYNASDPAMMNDVLMFEKQASEIIDKEMARPEKDFIVATTGSDNPKSLKTPIDSVTVNGRAYKVGDWVLIKNPNDANKPTCGQIFRLWTCDGIEYTNVCWYIRAEQTCHRVDRLFYMNEVCKTGEYRDHLAEDIVGPCYVIFLTHYQKGDIPPNLLPPGSEWFICEFRYNANNYVFNRIRTWKACLPDEIRHIDQPIVPINEPRKLIKYESPIKHLLPANAYDEMPASPPQQGANPNGPPVVGSVYLRPPFYNDELGQCSTSPNVAPAPEFDDPVSGRKAYIFTPVSQLKSVTGSGIYSSSGTRSVSVNYIPGQHEDAPLPSNPGNPSFDNYRQPYTPQPPAQPPIGTYKPYVPKTYRADSPAISSRATPPVASPAASGYHASTSVYSTVLPGGVVSYVEKAPEEGEESSDLGEVSKSLINLNGQKIWFRSPPSMISGITVNPVGHSAKYLAWKAKKQKTGEAA</sequence>
<dbReference type="AlphaFoldDB" id="A0A0L0NQE2"/>
<evidence type="ECO:0000259" key="10">
    <source>
        <dbReference type="PROSITE" id="PS50014"/>
    </source>
</evidence>
<dbReference type="GO" id="GO:0003682">
    <property type="term" value="F:chromatin binding"/>
    <property type="evidence" value="ECO:0007669"/>
    <property type="project" value="InterPro"/>
</dbReference>
<dbReference type="VEuPathDB" id="FungiDB:CJJ09_001497"/>
<dbReference type="Proteomes" id="UP000037122">
    <property type="component" value="Unassembled WGS sequence"/>
</dbReference>
<dbReference type="Pfam" id="PF01426">
    <property type="entry name" value="BAH"/>
    <property type="match status" value="1"/>
</dbReference>
<dbReference type="GO" id="GO:0016586">
    <property type="term" value="C:RSC-type complex"/>
    <property type="evidence" value="ECO:0007669"/>
    <property type="project" value="InterPro"/>
</dbReference>
<dbReference type="VEuPathDB" id="FungiDB:CJI97_002649"/>
<keyword evidence="7" id="KW-0539">Nucleus</keyword>
<dbReference type="InterPro" id="IPR037382">
    <property type="entry name" value="Rsc/polybromo"/>
</dbReference>
<dbReference type="GO" id="GO:0006368">
    <property type="term" value="P:transcription elongation by RNA polymerase II"/>
    <property type="evidence" value="ECO:0007669"/>
    <property type="project" value="TreeGrafter"/>
</dbReference>
<evidence type="ECO:0000256" key="6">
    <source>
        <dbReference type="ARBA" id="ARBA00023163"/>
    </source>
</evidence>
<dbReference type="VEuPathDB" id="FungiDB:CJJ07_004792"/>
<evidence type="ECO:0000256" key="1">
    <source>
        <dbReference type="ARBA" id="ARBA00004123"/>
    </source>
</evidence>
<evidence type="ECO:0000256" key="9">
    <source>
        <dbReference type="SAM" id="MobiDB-lite"/>
    </source>
</evidence>
<dbReference type="PANTHER" id="PTHR16062">
    <property type="entry name" value="SWI/SNF-RELATED"/>
    <property type="match status" value="1"/>
</dbReference>
<dbReference type="SMART" id="SM00297">
    <property type="entry name" value="BROMO"/>
    <property type="match status" value="2"/>
</dbReference>
<accession>A0A0L0NQE2</accession>
<dbReference type="VEuPathDB" id="FungiDB:QG37_07268"/>
<dbReference type="GO" id="GO:0006338">
    <property type="term" value="P:chromatin remodeling"/>
    <property type="evidence" value="ECO:0007669"/>
    <property type="project" value="InterPro"/>
</dbReference>
<dbReference type="PRINTS" id="PR00503">
    <property type="entry name" value="BROMODOMAIN"/>
</dbReference>
<dbReference type="InterPro" id="IPR001025">
    <property type="entry name" value="BAH_dom"/>
</dbReference>
<evidence type="ECO:0000256" key="8">
    <source>
        <dbReference type="PROSITE-ProRule" id="PRU00035"/>
    </source>
</evidence>
<feature type="domain" description="Bromo" evidence="10">
    <location>
        <begin position="45"/>
        <end position="96"/>
    </location>
</feature>
<proteinExistence type="predicted"/>
<evidence type="ECO:0000256" key="2">
    <source>
        <dbReference type="ARBA" id="ARBA00022737"/>
    </source>
</evidence>
<feature type="domain" description="BAH" evidence="11">
    <location>
        <begin position="336"/>
        <end position="456"/>
    </location>
</feature>
<dbReference type="PROSITE" id="PS00633">
    <property type="entry name" value="BROMODOMAIN_1"/>
    <property type="match status" value="1"/>
</dbReference>
<dbReference type="InterPro" id="IPR001487">
    <property type="entry name" value="Bromodomain"/>
</dbReference>
<feature type="compositionally biased region" description="Low complexity" evidence="9">
    <location>
        <begin position="166"/>
        <end position="175"/>
    </location>
</feature>
<dbReference type="PROSITE" id="PS50014">
    <property type="entry name" value="BROMODOMAIN_2"/>
    <property type="match status" value="2"/>
</dbReference>
<evidence type="ECO:0000256" key="4">
    <source>
        <dbReference type="ARBA" id="ARBA00023015"/>
    </source>
</evidence>
<dbReference type="PROSITE" id="PS51038">
    <property type="entry name" value="BAH"/>
    <property type="match status" value="1"/>
</dbReference>
<dbReference type="VEuPathDB" id="FungiDB:B9J08_002595"/>
<dbReference type="InterPro" id="IPR036427">
    <property type="entry name" value="Bromodomain-like_sf"/>
</dbReference>
<comment type="caution">
    <text evidence="12">The sequence shown here is derived from an EMBL/GenBank/DDBJ whole genome shotgun (WGS) entry which is preliminary data.</text>
</comment>
<evidence type="ECO:0000256" key="3">
    <source>
        <dbReference type="ARBA" id="ARBA00022853"/>
    </source>
</evidence>
<dbReference type="Gene3D" id="2.30.30.490">
    <property type="match status" value="1"/>
</dbReference>
<keyword evidence="2" id="KW-0677">Repeat</keyword>
<feature type="region of interest" description="Disordered" evidence="9">
    <location>
        <begin position="151"/>
        <end position="192"/>
    </location>
</feature>
<dbReference type="SUPFAM" id="SSF47370">
    <property type="entry name" value="Bromodomain"/>
    <property type="match status" value="2"/>
</dbReference>
<dbReference type="Pfam" id="PF00439">
    <property type="entry name" value="Bromodomain"/>
    <property type="match status" value="2"/>
</dbReference>
<evidence type="ECO:0000313" key="13">
    <source>
        <dbReference type="Proteomes" id="UP000037122"/>
    </source>
</evidence>
<keyword evidence="3" id="KW-0156">Chromatin regulator</keyword>
<dbReference type="SMART" id="SM00439">
    <property type="entry name" value="BAH"/>
    <property type="match status" value="1"/>
</dbReference>
<evidence type="ECO:0000256" key="7">
    <source>
        <dbReference type="ARBA" id="ARBA00023242"/>
    </source>
</evidence>
<dbReference type="VEuPathDB" id="FungiDB:CJI96_0000441"/>
<comment type="subcellular location">
    <subcellularLocation>
        <location evidence="1">Nucleus</location>
    </subcellularLocation>
</comment>
<keyword evidence="5 8" id="KW-0103">Bromodomain</keyword>
<dbReference type="EMBL" id="LGST01000056">
    <property type="protein sequence ID" value="KND96382.1"/>
    <property type="molecule type" value="Genomic_DNA"/>
</dbReference>
<gene>
    <name evidence="12" type="ORF">QG37_07268</name>
</gene>
<reference evidence="13" key="1">
    <citation type="journal article" date="2015" name="BMC Genomics">
        <title>Draft genome of a commonly misdiagnosed multidrug resistant pathogen Candida auris.</title>
        <authorList>
            <person name="Chatterjee S."/>
            <person name="Alampalli S.V."/>
            <person name="Nageshan R.K."/>
            <person name="Chettiar S.T."/>
            <person name="Joshi S."/>
            <person name="Tatu U.S."/>
        </authorList>
    </citation>
    <scope>NUCLEOTIDE SEQUENCE [LARGE SCALE GENOMIC DNA]</scope>
    <source>
        <strain evidence="13">6684</strain>
    </source>
</reference>
<evidence type="ECO:0000256" key="5">
    <source>
        <dbReference type="ARBA" id="ARBA00023117"/>
    </source>
</evidence>
<dbReference type="InterPro" id="IPR043151">
    <property type="entry name" value="BAH_sf"/>
</dbReference>
<name>A0A0L0NQE2_CANAR</name>